<dbReference type="InterPro" id="IPR001163">
    <property type="entry name" value="Sm_dom_euk/arc"/>
</dbReference>
<evidence type="ECO:0000256" key="7">
    <source>
        <dbReference type="ARBA" id="ARBA00023242"/>
    </source>
</evidence>
<evidence type="ECO:0000256" key="2">
    <source>
        <dbReference type="ARBA" id="ARBA00006850"/>
    </source>
</evidence>
<dbReference type="GO" id="GO:0097526">
    <property type="term" value="C:spliceosomal tri-snRNP complex"/>
    <property type="evidence" value="ECO:0007669"/>
    <property type="project" value="TreeGrafter"/>
</dbReference>
<evidence type="ECO:0000256" key="5">
    <source>
        <dbReference type="ARBA" id="ARBA00022884"/>
    </source>
</evidence>
<dbReference type="GO" id="GO:0005688">
    <property type="term" value="C:U6 snRNP"/>
    <property type="evidence" value="ECO:0007669"/>
    <property type="project" value="TreeGrafter"/>
</dbReference>
<evidence type="ECO:0000256" key="3">
    <source>
        <dbReference type="ARBA" id="ARBA00022664"/>
    </source>
</evidence>
<keyword evidence="8" id="KW-0687">Ribonucleoprotein</keyword>
<protein>
    <recommendedName>
        <fullName evidence="9">Sm domain-containing protein</fullName>
    </recommendedName>
</protein>
<evidence type="ECO:0000259" key="9">
    <source>
        <dbReference type="PROSITE" id="PS52002"/>
    </source>
</evidence>
<dbReference type="CDD" id="cd01729">
    <property type="entry name" value="LSm7"/>
    <property type="match status" value="1"/>
</dbReference>
<sequence length="100" mass="11331">MATKSIVIDLEKCIDKEVRVTFQGGREVRGVLKGFDQLVNIVLDDCVEEMHDPDDPYKKTDERRRLGLVVCRGLQVSLVSPVDGMEEIANPFIQQEEEVV</sequence>
<keyword evidence="5" id="KW-0694">RNA-binding</keyword>
<keyword evidence="11" id="KW-1185">Reference proteome</keyword>
<name>A0A8J2S7J2_9STRA</name>
<keyword evidence="6" id="KW-0508">mRNA splicing</keyword>
<gene>
    <name evidence="10" type="ORF">PECAL_1P27330</name>
</gene>
<evidence type="ECO:0000313" key="10">
    <source>
        <dbReference type="EMBL" id="CAH0366253.1"/>
    </source>
</evidence>
<dbReference type="Proteomes" id="UP000789595">
    <property type="component" value="Unassembled WGS sequence"/>
</dbReference>
<dbReference type="PANTHER" id="PTHR10553">
    <property type="entry name" value="SMALL NUCLEAR RIBONUCLEOPROTEIN"/>
    <property type="match status" value="1"/>
</dbReference>
<evidence type="ECO:0000256" key="1">
    <source>
        <dbReference type="ARBA" id="ARBA00004123"/>
    </source>
</evidence>
<dbReference type="Pfam" id="PF01423">
    <property type="entry name" value="LSM"/>
    <property type="match status" value="1"/>
</dbReference>
<dbReference type="GO" id="GO:0005689">
    <property type="term" value="C:U12-type spliceosomal complex"/>
    <property type="evidence" value="ECO:0007669"/>
    <property type="project" value="TreeGrafter"/>
</dbReference>
<dbReference type="GO" id="GO:0000398">
    <property type="term" value="P:mRNA splicing, via spliceosome"/>
    <property type="evidence" value="ECO:0007669"/>
    <property type="project" value="InterPro"/>
</dbReference>
<comment type="similarity">
    <text evidence="2">Belongs to the snRNP Sm proteins family.</text>
</comment>
<dbReference type="InterPro" id="IPR017132">
    <property type="entry name" value="Lsm7"/>
</dbReference>
<dbReference type="SMART" id="SM00651">
    <property type="entry name" value="Sm"/>
    <property type="match status" value="1"/>
</dbReference>
<comment type="subcellular location">
    <subcellularLocation>
        <location evidence="1">Nucleus</location>
    </subcellularLocation>
</comment>
<dbReference type="GO" id="GO:0003723">
    <property type="term" value="F:RNA binding"/>
    <property type="evidence" value="ECO:0007669"/>
    <property type="project" value="UniProtKB-KW"/>
</dbReference>
<dbReference type="PANTHER" id="PTHR10553:SF5">
    <property type="entry name" value="U6 SNRNA-ASSOCIATED SM-LIKE PROTEIN LSM7"/>
    <property type="match status" value="1"/>
</dbReference>
<dbReference type="AlphaFoldDB" id="A0A8J2S7J2"/>
<keyword evidence="4" id="KW-0747">Spliceosome</keyword>
<evidence type="ECO:0000256" key="8">
    <source>
        <dbReference type="ARBA" id="ARBA00023274"/>
    </source>
</evidence>
<dbReference type="GO" id="GO:0071013">
    <property type="term" value="C:catalytic step 2 spliceosome"/>
    <property type="evidence" value="ECO:0007669"/>
    <property type="project" value="TreeGrafter"/>
</dbReference>
<dbReference type="InterPro" id="IPR010920">
    <property type="entry name" value="LSM_dom_sf"/>
</dbReference>
<evidence type="ECO:0000313" key="11">
    <source>
        <dbReference type="Proteomes" id="UP000789595"/>
    </source>
</evidence>
<dbReference type="InterPro" id="IPR044641">
    <property type="entry name" value="Lsm7/SmG-like"/>
</dbReference>
<accession>A0A8J2S7J2</accession>
<keyword evidence="3" id="KW-0507">mRNA processing</keyword>
<dbReference type="GO" id="GO:0000956">
    <property type="term" value="P:nuclear-transcribed mRNA catabolic process"/>
    <property type="evidence" value="ECO:0007669"/>
    <property type="project" value="InterPro"/>
</dbReference>
<dbReference type="PIRSF" id="PIRSF037188">
    <property type="entry name" value="U6_snRNA_Lsm7"/>
    <property type="match status" value="1"/>
</dbReference>
<feature type="domain" description="Sm" evidence="9">
    <location>
        <begin position="5"/>
        <end position="85"/>
    </location>
</feature>
<dbReference type="Gene3D" id="2.30.30.100">
    <property type="match status" value="1"/>
</dbReference>
<comment type="caution">
    <text evidence="10">The sequence shown here is derived from an EMBL/GenBank/DDBJ whole genome shotgun (WGS) entry which is preliminary data.</text>
</comment>
<evidence type="ECO:0000256" key="4">
    <source>
        <dbReference type="ARBA" id="ARBA00022728"/>
    </source>
</evidence>
<dbReference type="InterPro" id="IPR047575">
    <property type="entry name" value="Sm"/>
</dbReference>
<evidence type="ECO:0000256" key="6">
    <source>
        <dbReference type="ARBA" id="ARBA00023187"/>
    </source>
</evidence>
<dbReference type="PROSITE" id="PS52002">
    <property type="entry name" value="SM"/>
    <property type="match status" value="1"/>
</dbReference>
<proteinExistence type="inferred from homology"/>
<dbReference type="GO" id="GO:1990726">
    <property type="term" value="C:Lsm1-7-Pat1 complex"/>
    <property type="evidence" value="ECO:0007669"/>
    <property type="project" value="TreeGrafter"/>
</dbReference>
<keyword evidence="7" id="KW-0539">Nucleus</keyword>
<dbReference type="EMBL" id="CAKKNE010000001">
    <property type="protein sequence ID" value="CAH0366253.1"/>
    <property type="molecule type" value="Genomic_DNA"/>
</dbReference>
<organism evidence="10 11">
    <name type="scientific">Pelagomonas calceolata</name>
    <dbReference type="NCBI Taxonomy" id="35677"/>
    <lineage>
        <taxon>Eukaryota</taxon>
        <taxon>Sar</taxon>
        <taxon>Stramenopiles</taxon>
        <taxon>Ochrophyta</taxon>
        <taxon>Pelagophyceae</taxon>
        <taxon>Pelagomonadales</taxon>
        <taxon>Pelagomonadaceae</taxon>
        <taxon>Pelagomonas</taxon>
    </lineage>
</organism>
<reference evidence="10" key="1">
    <citation type="submission" date="2021-11" db="EMBL/GenBank/DDBJ databases">
        <authorList>
            <consortium name="Genoscope - CEA"/>
            <person name="William W."/>
        </authorList>
    </citation>
    <scope>NUCLEOTIDE SEQUENCE</scope>
</reference>
<dbReference type="SUPFAM" id="SSF50182">
    <property type="entry name" value="Sm-like ribonucleoproteins"/>
    <property type="match status" value="1"/>
</dbReference>
<dbReference type="GO" id="GO:0071004">
    <property type="term" value="C:U2-type prespliceosome"/>
    <property type="evidence" value="ECO:0007669"/>
    <property type="project" value="TreeGrafter"/>
</dbReference>
<dbReference type="OrthoDB" id="2146at2759"/>